<dbReference type="Pfam" id="PF03816">
    <property type="entry name" value="LytR_cpsA_psr"/>
    <property type="match status" value="1"/>
</dbReference>
<dbReference type="EMBL" id="METM01000011">
    <property type="protein sequence ID" value="OGB90368.1"/>
    <property type="molecule type" value="Genomic_DNA"/>
</dbReference>
<keyword evidence="2" id="KW-0472">Membrane</keyword>
<feature type="domain" description="Cell envelope-related transcriptional attenuator" evidence="3">
    <location>
        <begin position="71"/>
        <end position="215"/>
    </location>
</feature>
<dbReference type="InterPro" id="IPR050922">
    <property type="entry name" value="LytR/CpsA/Psr_CW_biosynth"/>
</dbReference>
<evidence type="ECO:0000313" key="5">
    <source>
        <dbReference type="Proteomes" id="UP000178724"/>
    </source>
</evidence>
<evidence type="ECO:0000259" key="3">
    <source>
        <dbReference type="Pfam" id="PF03816"/>
    </source>
</evidence>
<comment type="similarity">
    <text evidence="1">Belongs to the LytR/CpsA/Psr (LCP) family.</text>
</comment>
<gene>
    <name evidence="4" type="ORF">A2625_05660</name>
</gene>
<evidence type="ECO:0000256" key="2">
    <source>
        <dbReference type="SAM" id="Phobius"/>
    </source>
</evidence>
<evidence type="ECO:0000313" key="4">
    <source>
        <dbReference type="EMBL" id="OGB90368.1"/>
    </source>
</evidence>
<feature type="transmembrane region" description="Helical" evidence="2">
    <location>
        <begin position="12"/>
        <end position="30"/>
    </location>
</feature>
<keyword evidence="2" id="KW-1133">Transmembrane helix</keyword>
<accession>A0A1F4Q336</accession>
<dbReference type="Proteomes" id="UP000178724">
    <property type="component" value="Unassembled WGS sequence"/>
</dbReference>
<dbReference type="Gene3D" id="3.40.630.190">
    <property type="entry name" value="LCP protein"/>
    <property type="match status" value="1"/>
</dbReference>
<comment type="caution">
    <text evidence="4">The sequence shown here is derived from an EMBL/GenBank/DDBJ whole genome shotgun (WGS) entry which is preliminary data.</text>
</comment>
<sequence>MKKSRLDFIRLLAIMTVAAGLLFFYANLFVPGSIPKFLRIGVSRRPVNILLLGTDLQFSAKTGKPLASESRTDSIILMRVDSIRQRIVLLSIPRDSFVDIPGYGYNKINAANVFGGVKLTKKTLERLTGKHIDYYIKVNPSAVVKLVNLIGGVTIYIDKDMTYVDRAQNLYINLKQGRRRLSGDEAQDYMRFRHDATGDIGRIERQQKFLQTLFMDFAKPTNLLKAPLAIEIALSHIETDLSLSKLIRLVNFARMVSRSNILTMTATGEVSETSYAGSIIVPNKRQIEGLVRDYF</sequence>
<dbReference type="PANTHER" id="PTHR33392">
    <property type="entry name" value="POLYISOPRENYL-TEICHOIC ACID--PEPTIDOGLYCAN TEICHOIC ACID TRANSFERASE TAGU"/>
    <property type="match status" value="1"/>
</dbReference>
<dbReference type="InterPro" id="IPR004474">
    <property type="entry name" value="LytR_CpsA_psr"/>
</dbReference>
<dbReference type="PANTHER" id="PTHR33392:SF6">
    <property type="entry name" value="POLYISOPRENYL-TEICHOIC ACID--PEPTIDOGLYCAN TEICHOIC ACID TRANSFERASE TAGU"/>
    <property type="match status" value="1"/>
</dbReference>
<name>A0A1F4Q336_UNCSA</name>
<keyword evidence="2" id="KW-0812">Transmembrane</keyword>
<proteinExistence type="inferred from homology"/>
<dbReference type="AlphaFoldDB" id="A0A1F4Q336"/>
<dbReference type="NCBIfam" id="TIGR00350">
    <property type="entry name" value="lytR_cpsA_psr"/>
    <property type="match status" value="1"/>
</dbReference>
<organism evidence="4 5">
    <name type="scientific">candidate division WOR-1 bacterium RIFCSPHIGHO2_01_FULL_53_15</name>
    <dbReference type="NCBI Taxonomy" id="1802564"/>
    <lineage>
        <taxon>Bacteria</taxon>
        <taxon>Bacillati</taxon>
        <taxon>Saganbacteria</taxon>
    </lineage>
</organism>
<protein>
    <recommendedName>
        <fullName evidence="3">Cell envelope-related transcriptional attenuator domain-containing protein</fullName>
    </recommendedName>
</protein>
<reference evidence="4 5" key="1">
    <citation type="journal article" date="2016" name="Nat. Commun.">
        <title>Thousands of microbial genomes shed light on interconnected biogeochemical processes in an aquifer system.</title>
        <authorList>
            <person name="Anantharaman K."/>
            <person name="Brown C.T."/>
            <person name="Hug L.A."/>
            <person name="Sharon I."/>
            <person name="Castelle C.J."/>
            <person name="Probst A.J."/>
            <person name="Thomas B.C."/>
            <person name="Singh A."/>
            <person name="Wilkins M.J."/>
            <person name="Karaoz U."/>
            <person name="Brodie E.L."/>
            <person name="Williams K.H."/>
            <person name="Hubbard S.S."/>
            <person name="Banfield J.F."/>
        </authorList>
    </citation>
    <scope>NUCLEOTIDE SEQUENCE [LARGE SCALE GENOMIC DNA]</scope>
</reference>
<evidence type="ECO:0000256" key="1">
    <source>
        <dbReference type="ARBA" id="ARBA00006068"/>
    </source>
</evidence>